<organism evidence="1">
    <name type="scientific">marine sediment metagenome</name>
    <dbReference type="NCBI Taxonomy" id="412755"/>
    <lineage>
        <taxon>unclassified sequences</taxon>
        <taxon>metagenomes</taxon>
        <taxon>ecological metagenomes</taxon>
    </lineage>
</organism>
<name>A0A0F9VF54_9ZZZZ</name>
<dbReference type="EMBL" id="LAZR01000051">
    <property type="protein sequence ID" value="KKN98402.1"/>
    <property type="molecule type" value="Genomic_DNA"/>
</dbReference>
<dbReference type="AlphaFoldDB" id="A0A0F9VF54"/>
<accession>A0A0F9VF54</accession>
<sequence>MIASADIRIKSLSHMKLNRLSIPDELYRWWVRKGARSENPLKEWSDTFAPAYIEHLNMPSSQKDLEKLMGEIQHRKHLVWLIGPLGMYRKVNEPLRMCSRRIIYDYIVHGDYRLAPRYPDYWLSGEYKNTTMYSSFEHSG</sequence>
<comment type="caution">
    <text evidence="1">The sequence shown here is derived from an EMBL/GenBank/DDBJ whole genome shotgun (WGS) entry which is preliminary data.</text>
</comment>
<proteinExistence type="predicted"/>
<reference evidence="1" key="1">
    <citation type="journal article" date="2015" name="Nature">
        <title>Complex archaea that bridge the gap between prokaryotes and eukaryotes.</title>
        <authorList>
            <person name="Spang A."/>
            <person name="Saw J.H."/>
            <person name="Jorgensen S.L."/>
            <person name="Zaremba-Niedzwiedzka K."/>
            <person name="Martijn J."/>
            <person name="Lind A.E."/>
            <person name="van Eijk R."/>
            <person name="Schleper C."/>
            <person name="Guy L."/>
            <person name="Ettema T.J."/>
        </authorList>
    </citation>
    <scope>NUCLEOTIDE SEQUENCE</scope>
</reference>
<gene>
    <name evidence="1" type="ORF">LCGC14_0144940</name>
</gene>
<evidence type="ECO:0000313" key="1">
    <source>
        <dbReference type="EMBL" id="KKN98402.1"/>
    </source>
</evidence>
<protein>
    <submittedName>
        <fullName evidence="1">Uncharacterized protein</fullName>
    </submittedName>
</protein>